<evidence type="ECO:0000259" key="11">
    <source>
        <dbReference type="PROSITE" id="PS50003"/>
    </source>
</evidence>
<proteinExistence type="inferred from homology"/>
<evidence type="ECO:0000256" key="10">
    <source>
        <dbReference type="SAM" id="MobiDB-lite"/>
    </source>
</evidence>
<evidence type="ECO:0000256" key="6">
    <source>
        <dbReference type="ARBA" id="ARBA00023134"/>
    </source>
</evidence>
<dbReference type="InterPro" id="IPR001849">
    <property type="entry name" value="PH_domain"/>
</dbReference>
<dbReference type="InterPro" id="IPR027417">
    <property type="entry name" value="P-loop_NTPase"/>
</dbReference>
<dbReference type="Pfam" id="PF02212">
    <property type="entry name" value="GED"/>
    <property type="match status" value="1"/>
</dbReference>
<dbReference type="GO" id="GO:0005874">
    <property type="term" value="C:microtubule"/>
    <property type="evidence" value="ECO:0007669"/>
    <property type="project" value="UniProtKB-KW"/>
</dbReference>
<dbReference type="PANTHER" id="PTHR11566">
    <property type="entry name" value="DYNAMIN"/>
    <property type="match status" value="1"/>
</dbReference>
<dbReference type="SUPFAM" id="SSF52540">
    <property type="entry name" value="P-loop containing nucleoside triphosphate hydrolases"/>
    <property type="match status" value="1"/>
</dbReference>
<evidence type="ECO:0000256" key="2">
    <source>
        <dbReference type="ARBA" id="ARBA00022583"/>
    </source>
</evidence>
<feature type="domain" description="Dynamin-type G" evidence="14">
    <location>
        <begin position="67"/>
        <end position="334"/>
    </location>
</feature>
<dbReference type="EC" id="3.6.5.5" evidence="1"/>
<evidence type="ECO:0000259" key="12">
    <source>
        <dbReference type="PROSITE" id="PS50011"/>
    </source>
</evidence>
<dbReference type="FunFam" id="3.40.50.300:FF:000045">
    <property type="entry name" value="dynamin-1 isoform X2"/>
    <property type="match status" value="1"/>
</dbReference>
<dbReference type="InterPro" id="IPR000375">
    <property type="entry name" value="Dynamin_stalk"/>
</dbReference>
<name>A0A8S2GXM2_9BILA</name>
<dbReference type="CDD" id="cd01256">
    <property type="entry name" value="PH_dynamin"/>
    <property type="match status" value="1"/>
</dbReference>
<dbReference type="PROSITE" id="PS50003">
    <property type="entry name" value="PH_DOMAIN"/>
    <property type="match status" value="1"/>
</dbReference>
<dbReference type="Pfam" id="PF00169">
    <property type="entry name" value="PH"/>
    <property type="match status" value="1"/>
</dbReference>
<dbReference type="InterPro" id="IPR020850">
    <property type="entry name" value="GED_dom"/>
</dbReference>
<dbReference type="Pfam" id="PF01031">
    <property type="entry name" value="Dynamin_M"/>
    <property type="match status" value="1"/>
</dbReference>
<evidence type="ECO:0000313" key="17">
    <source>
        <dbReference type="Proteomes" id="UP000682733"/>
    </source>
</evidence>
<dbReference type="PANTHER" id="PTHR11566:SF212">
    <property type="entry name" value="DYNAMIN"/>
    <property type="match status" value="1"/>
</dbReference>
<feature type="domain" description="Protein kinase" evidence="12">
    <location>
        <begin position="932"/>
        <end position="1255"/>
    </location>
</feature>
<dbReference type="SMART" id="SM00233">
    <property type="entry name" value="PH"/>
    <property type="match status" value="1"/>
</dbReference>
<dbReference type="CDD" id="cd08771">
    <property type="entry name" value="DLP_1"/>
    <property type="match status" value="1"/>
</dbReference>
<dbReference type="GO" id="GO:0005525">
    <property type="term" value="F:GTP binding"/>
    <property type="evidence" value="ECO:0007669"/>
    <property type="project" value="UniProtKB-KW"/>
</dbReference>
<dbReference type="SMART" id="SM00302">
    <property type="entry name" value="GED"/>
    <property type="match status" value="1"/>
</dbReference>
<dbReference type="GO" id="GO:0008017">
    <property type="term" value="F:microtubule binding"/>
    <property type="evidence" value="ECO:0007669"/>
    <property type="project" value="TreeGrafter"/>
</dbReference>
<dbReference type="GO" id="GO:0005737">
    <property type="term" value="C:cytoplasm"/>
    <property type="evidence" value="ECO:0007669"/>
    <property type="project" value="TreeGrafter"/>
</dbReference>
<dbReference type="InterPro" id="IPR045063">
    <property type="entry name" value="Dynamin_N"/>
</dbReference>
<dbReference type="Gene3D" id="3.30.200.20">
    <property type="entry name" value="Phosphorylase Kinase, domain 1"/>
    <property type="match status" value="1"/>
</dbReference>
<dbReference type="SUPFAM" id="SSF50729">
    <property type="entry name" value="PH domain-like"/>
    <property type="match status" value="1"/>
</dbReference>
<feature type="compositionally biased region" description="Low complexity" evidence="10">
    <location>
        <begin position="856"/>
        <end position="865"/>
    </location>
</feature>
<evidence type="ECO:0000256" key="4">
    <source>
        <dbReference type="ARBA" id="ARBA00022741"/>
    </source>
</evidence>
<dbReference type="Pfam" id="PF00350">
    <property type="entry name" value="Dynamin_N"/>
    <property type="match status" value="1"/>
</dbReference>
<keyword evidence="3" id="KW-0493">Microtubule</keyword>
<keyword evidence="7" id="KW-0505">Motor protein</keyword>
<dbReference type="SMART" id="SM00053">
    <property type="entry name" value="DYNc"/>
    <property type="match status" value="1"/>
</dbReference>
<evidence type="ECO:0000313" key="15">
    <source>
        <dbReference type="EMBL" id="CAF0786930.1"/>
    </source>
</evidence>
<gene>
    <name evidence="15" type="ORF">OVA965_LOCUS3925</name>
    <name evidence="16" type="ORF">TMI583_LOCUS3923</name>
</gene>
<accession>A0A8S2GXM2</accession>
<dbReference type="InterPro" id="IPR022812">
    <property type="entry name" value="Dynamin"/>
</dbReference>
<evidence type="ECO:0000256" key="9">
    <source>
        <dbReference type="RuleBase" id="RU003932"/>
    </source>
</evidence>
<keyword evidence="4 9" id="KW-0547">Nucleotide-binding</keyword>
<keyword evidence="6 9" id="KW-0342">GTP-binding</keyword>
<dbReference type="InterPro" id="IPR011993">
    <property type="entry name" value="PH-like_dom_sf"/>
</dbReference>
<evidence type="ECO:0000259" key="13">
    <source>
        <dbReference type="PROSITE" id="PS51388"/>
    </source>
</evidence>
<dbReference type="Gene3D" id="1.10.510.10">
    <property type="entry name" value="Transferase(Phosphotransferase) domain 1"/>
    <property type="match status" value="1"/>
</dbReference>
<dbReference type="InterPro" id="IPR030381">
    <property type="entry name" value="G_DYNAMIN_dom"/>
</dbReference>
<dbReference type="EMBL" id="CAJNOK010000989">
    <property type="protein sequence ID" value="CAF0786930.1"/>
    <property type="molecule type" value="Genomic_DNA"/>
</dbReference>
<comment type="similarity">
    <text evidence="9">Belongs to the TRAFAC class dynamin-like GTPase superfamily. Dynamin/Fzo/YdjA family.</text>
</comment>
<evidence type="ECO:0000256" key="5">
    <source>
        <dbReference type="ARBA" id="ARBA00022801"/>
    </source>
</evidence>
<feature type="region of interest" description="Disordered" evidence="10">
    <location>
        <begin position="812"/>
        <end position="899"/>
    </location>
</feature>
<dbReference type="GO" id="GO:0016185">
    <property type="term" value="P:synaptic vesicle budding from presynaptic endocytic zone membrane"/>
    <property type="evidence" value="ECO:0007669"/>
    <property type="project" value="TreeGrafter"/>
</dbReference>
<dbReference type="Gene3D" id="1.20.120.1240">
    <property type="entry name" value="Dynamin, middle domain"/>
    <property type="match status" value="1"/>
</dbReference>
<evidence type="ECO:0000259" key="14">
    <source>
        <dbReference type="PROSITE" id="PS51718"/>
    </source>
</evidence>
<dbReference type="InterPro" id="IPR003130">
    <property type="entry name" value="GED"/>
</dbReference>
<feature type="domain" description="PH" evidence="11">
    <location>
        <begin position="557"/>
        <end position="663"/>
    </location>
</feature>
<dbReference type="GO" id="GO:0031623">
    <property type="term" value="P:receptor internalization"/>
    <property type="evidence" value="ECO:0007669"/>
    <property type="project" value="TreeGrafter"/>
</dbReference>
<dbReference type="Proteomes" id="UP000682733">
    <property type="component" value="Unassembled WGS sequence"/>
</dbReference>
<dbReference type="Gene3D" id="3.40.50.300">
    <property type="entry name" value="P-loop containing nucleotide triphosphate hydrolases"/>
    <property type="match status" value="1"/>
</dbReference>
<comment type="catalytic activity">
    <reaction evidence="8">
        <text>GTP + H2O = GDP + phosphate + H(+)</text>
        <dbReference type="Rhea" id="RHEA:19669"/>
        <dbReference type="ChEBI" id="CHEBI:15377"/>
        <dbReference type="ChEBI" id="CHEBI:15378"/>
        <dbReference type="ChEBI" id="CHEBI:37565"/>
        <dbReference type="ChEBI" id="CHEBI:43474"/>
        <dbReference type="ChEBI" id="CHEBI:58189"/>
        <dbReference type="EC" id="3.6.5.5"/>
    </reaction>
</comment>
<feature type="compositionally biased region" description="Low complexity" evidence="10">
    <location>
        <begin position="827"/>
        <end position="836"/>
    </location>
</feature>
<keyword evidence="5" id="KW-0378">Hydrolase</keyword>
<dbReference type="GO" id="GO:0005886">
    <property type="term" value="C:plasma membrane"/>
    <property type="evidence" value="ECO:0007669"/>
    <property type="project" value="TreeGrafter"/>
</dbReference>
<evidence type="ECO:0000313" key="16">
    <source>
        <dbReference type="EMBL" id="CAF3569209.1"/>
    </source>
</evidence>
<dbReference type="Gene3D" id="2.30.29.30">
    <property type="entry name" value="Pleckstrin-homology domain (PH domain)/Phosphotyrosine-binding domain (PTB)"/>
    <property type="match status" value="1"/>
</dbReference>
<dbReference type="GO" id="GO:0004672">
    <property type="term" value="F:protein kinase activity"/>
    <property type="evidence" value="ECO:0007669"/>
    <property type="project" value="InterPro"/>
</dbReference>
<comment type="caution">
    <text evidence="16">The sequence shown here is derived from an EMBL/GenBank/DDBJ whole genome shotgun (WGS) entry which is preliminary data.</text>
</comment>
<dbReference type="GO" id="GO:0003924">
    <property type="term" value="F:GTPase activity"/>
    <property type="evidence" value="ECO:0007669"/>
    <property type="project" value="InterPro"/>
</dbReference>
<evidence type="ECO:0000256" key="7">
    <source>
        <dbReference type="ARBA" id="ARBA00023175"/>
    </source>
</evidence>
<dbReference type="PROSITE" id="PS00410">
    <property type="entry name" value="G_DYNAMIN_1"/>
    <property type="match status" value="1"/>
</dbReference>
<organism evidence="16 17">
    <name type="scientific">Didymodactylos carnosus</name>
    <dbReference type="NCBI Taxonomy" id="1234261"/>
    <lineage>
        <taxon>Eukaryota</taxon>
        <taxon>Metazoa</taxon>
        <taxon>Spiralia</taxon>
        <taxon>Gnathifera</taxon>
        <taxon>Rotifera</taxon>
        <taxon>Eurotatoria</taxon>
        <taxon>Bdelloidea</taxon>
        <taxon>Philodinida</taxon>
        <taxon>Philodinidae</taxon>
        <taxon>Didymodactylos</taxon>
    </lineage>
</organism>
<dbReference type="EMBL" id="CAJOBA010000989">
    <property type="protein sequence ID" value="CAF3569209.1"/>
    <property type="molecule type" value="Genomic_DNA"/>
</dbReference>
<dbReference type="InterPro" id="IPR019762">
    <property type="entry name" value="Dynamin_GTPase_CS"/>
</dbReference>
<dbReference type="PROSITE" id="PS51718">
    <property type="entry name" value="G_DYNAMIN_2"/>
    <property type="match status" value="1"/>
</dbReference>
<dbReference type="SMART" id="SM00220">
    <property type="entry name" value="S_TKc"/>
    <property type="match status" value="1"/>
</dbReference>
<evidence type="ECO:0000256" key="8">
    <source>
        <dbReference type="ARBA" id="ARBA00048040"/>
    </source>
</evidence>
<dbReference type="Proteomes" id="UP000677228">
    <property type="component" value="Unassembled WGS sequence"/>
</dbReference>
<dbReference type="GO" id="GO:0005524">
    <property type="term" value="F:ATP binding"/>
    <property type="evidence" value="ECO:0007669"/>
    <property type="project" value="InterPro"/>
</dbReference>
<dbReference type="InterPro" id="IPR001401">
    <property type="entry name" value="Dynamin_GTPase"/>
</dbReference>
<dbReference type="Pfam" id="PF00069">
    <property type="entry name" value="Pkinase"/>
    <property type="match status" value="1"/>
</dbReference>
<dbReference type="PROSITE" id="PS50011">
    <property type="entry name" value="PROTEIN_KINASE_DOM"/>
    <property type="match status" value="1"/>
</dbReference>
<dbReference type="PRINTS" id="PR00195">
    <property type="entry name" value="DYNAMIN"/>
</dbReference>
<dbReference type="SUPFAM" id="SSF56112">
    <property type="entry name" value="Protein kinase-like (PK-like)"/>
    <property type="match status" value="1"/>
</dbReference>
<feature type="domain" description="GED" evidence="13">
    <location>
        <begin position="690"/>
        <end position="782"/>
    </location>
</feature>
<dbReference type="PROSITE" id="PS51388">
    <property type="entry name" value="GED"/>
    <property type="match status" value="1"/>
</dbReference>
<dbReference type="InterPro" id="IPR000719">
    <property type="entry name" value="Prot_kinase_dom"/>
</dbReference>
<evidence type="ECO:0000256" key="3">
    <source>
        <dbReference type="ARBA" id="ARBA00022701"/>
    </source>
</evidence>
<sequence length="1355" mass="155437">MLHMLCRSIDLTKKKIARGTHITKTTERKEKFNRFFTYACLWTGMEQLIPMVNRLQDVFTTMGARFDLDLPQIAVVGSQSAGKSSVLENFVGRDFLPRGAGIVTRRPLILQLIHYPHGEYGEFLHSKGRKYTDFSAIRTEIEEETDRMTGTNKGISRVPINLTIYSPHVLNLTLVDLPGITKVPVGDQPPDIEAQVRAMILEFISKDNCLVLAVTPANSDLANSDALKLAKEVDPSGLRTIGVITKLDLMDDGTDARDILENRLLPLRRGYIGVVNRSQKDIDGRKDIKSAMAAERRFFMTHPSYQHIADRMGTVFLQKTLNLQLTNHIRQCLPQLRNKLQGQLLTMEKEVMEYKSTRPDDPQRKTKALMNHVHDVGKEFQSALLGSNLSDVNLQVLTGGAKIANIFHERFPFELVKIEIEDKDMRKQIVIAIKNIRGIRAGLFTPDEAFEYVVQIQIAKYREPVLKCVDLVISELLSIIHQVTEKMVRFPNLREESERLVTQYLREREQATKTACLEYVQFQLAYINTNHEDFIGFANAQQRSVNENKRRLANQEQVIRKGWLRIQTGANFLKAKDFFFVLSTESLSWFTDQEEKDKKYMVPLDNLKIKSVDSGMMSRRIQFALFSTEPNRNVYKEHKMLELSCETQDEVDGWKASFLRAGVYPERETHPEDQTTPDIGTVDPQLERQVETINNLVVSYMQIVTKSTRDIIPKMIMHLIVNSLKEFITIDLLSQLYSTNQDQGFLMEESADESMKRDEKLRHYDAIKQALEIIGDISTRTVSLPDAQLYDQKFFKPPSPIQQRKMQAPNLVNPVTTREPPPPPMRPMAANFNTPSNPSPQRPQSNNLFGFDPFATTTTSSNTSNGAYAPSLPSPLLNVQGRASPQSGGLPPPLSSTPTRFKRHCIKEQGNNNNNNQTESCVILAFTLPLEYIPLRDLTDGTFFHGGIDTPSMNANDPLLKQQVHITKYLSLQSKTITKQYLSYLYDRLILTSQLSHINVRKVLYWYLADGCLYSITGCIERSLRIAIETSTFSLHRIHHISLQIVSGTIYLQEHGLCPLTPWYTTNIELTKDDHVRLCSPTISTTKFNGGSLQYHHLWRHAPENLIQMILEKCYQPCRSNNEFYYLKCDVWSIACIIVEMLIHNGSVLFQPANDDVCQQLLCIVQYVGGLTSSILELFPYHIKQAFNNIDFDSNQLRLGYMLKSIFSYSTATQYISQQSTLYTKENLYDLLENMFQFLPDKRISLTNILHHPFFSSLLKPITKSVNTKCLWKSQQQSTRTINDLIRLCIGLELQQPRWMLTLKEKCLFRILINLPNFNQFNGNYFYSQSQFYLNESLYYDLKKLIHFVTGQFQT</sequence>
<dbReference type="GO" id="GO:0098793">
    <property type="term" value="C:presynapse"/>
    <property type="evidence" value="ECO:0007669"/>
    <property type="project" value="GOC"/>
</dbReference>
<keyword evidence="2" id="KW-0254">Endocytosis</keyword>
<dbReference type="InterPro" id="IPR011009">
    <property type="entry name" value="Kinase-like_dom_sf"/>
</dbReference>
<protein>
    <recommendedName>
        <fullName evidence="1">dynamin GTPase</fullName>
        <ecNumber evidence="1">3.6.5.5</ecNumber>
    </recommendedName>
</protein>
<evidence type="ECO:0000256" key="1">
    <source>
        <dbReference type="ARBA" id="ARBA00011980"/>
    </source>
</evidence>
<reference evidence="16" key="1">
    <citation type="submission" date="2021-02" db="EMBL/GenBank/DDBJ databases">
        <authorList>
            <person name="Nowell W R."/>
        </authorList>
    </citation>
    <scope>NUCLEOTIDE SEQUENCE</scope>
</reference>